<dbReference type="OrthoDB" id="6382410at2"/>
<reference evidence="2 3" key="1">
    <citation type="submission" date="2018-11" db="EMBL/GenBank/DDBJ databases">
        <title>Draft genome sequence of Ferruginibacter sp. BO-59.</title>
        <authorList>
            <person name="Im W.T."/>
        </authorList>
    </citation>
    <scope>NUCLEOTIDE SEQUENCE [LARGE SCALE GENOMIC DNA]</scope>
    <source>
        <strain evidence="2 3">BO-59</strain>
    </source>
</reference>
<keyword evidence="3" id="KW-1185">Reference proteome</keyword>
<sequence length="388" mass="43155">MKRLIIALSITMLLLFIFARLYRPLHEVYSVPAYNGANNFPPTQPLYDSAKKTVAVIANNDGTELFDMLAPFYLFNATGKANVYIVAKKHSPIRMKKGVFILPQFTFSGMDSAGIKPDVIVIPFLSATDSSEQDPVIIEWVKKHFNASTVLLSVCDGSATAAATGIFDGKLLTAHSSDFESIKRNFKKPVWVKDKAVVKTGNLYSTAGVSNASEGSLLVIGDFFGKETMERVINEIHYPYPSPRMSHESITLSLSDKGRMISKVLFQSNKNVAVVIGDGMSEFDLAAVMDVYNRTLPYSIKSVSVDGRPIKTKFGLTVIPTGKLSDQQFDEIHVIDSRGWHPDPNKSTRVLSYSDQDNHYIIDICLERIRSLYGSRFEQAVKRSLDFN</sequence>
<name>A0A3M9N6V7_9BACT</name>
<gene>
    <name evidence="2" type="ORF">EFY79_19825</name>
</gene>
<dbReference type="PANTHER" id="PTHR43130">
    <property type="entry name" value="ARAC-FAMILY TRANSCRIPTIONAL REGULATOR"/>
    <property type="match status" value="1"/>
</dbReference>
<dbReference type="InterPro" id="IPR002818">
    <property type="entry name" value="DJ-1/PfpI"/>
</dbReference>
<organism evidence="2 3">
    <name type="scientific">Hanamia caeni</name>
    <dbReference type="NCBI Taxonomy" id="2294116"/>
    <lineage>
        <taxon>Bacteria</taxon>
        <taxon>Pseudomonadati</taxon>
        <taxon>Bacteroidota</taxon>
        <taxon>Chitinophagia</taxon>
        <taxon>Chitinophagales</taxon>
        <taxon>Chitinophagaceae</taxon>
        <taxon>Hanamia</taxon>
    </lineage>
</organism>
<dbReference type="EMBL" id="RJJR01000024">
    <property type="protein sequence ID" value="RNI32748.1"/>
    <property type="molecule type" value="Genomic_DNA"/>
</dbReference>
<dbReference type="PANTHER" id="PTHR43130:SF3">
    <property type="entry name" value="HTH-TYPE TRANSCRIPTIONAL REGULATOR RV1931C"/>
    <property type="match status" value="1"/>
</dbReference>
<dbReference type="InterPro" id="IPR029062">
    <property type="entry name" value="Class_I_gatase-like"/>
</dbReference>
<dbReference type="SUPFAM" id="SSF52317">
    <property type="entry name" value="Class I glutamine amidotransferase-like"/>
    <property type="match status" value="2"/>
</dbReference>
<dbReference type="RefSeq" id="WP_123122500.1">
    <property type="nucleotide sequence ID" value="NZ_RJJR01000024.1"/>
</dbReference>
<dbReference type="Pfam" id="PF01965">
    <property type="entry name" value="DJ-1_PfpI"/>
    <property type="match status" value="1"/>
</dbReference>
<evidence type="ECO:0000313" key="3">
    <source>
        <dbReference type="Proteomes" id="UP000267223"/>
    </source>
</evidence>
<dbReference type="InterPro" id="IPR052158">
    <property type="entry name" value="INH-QAR"/>
</dbReference>
<evidence type="ECO:0000259" key="1">
    <source>
        <dbReference type="Pfam" id="PF01965"/>
    </source>
</evidence>
<dbReference type="Gene3D" id="3.40.50.880">
    <property type="match status" value="2"/>
</dbReference>
<proteinExistence type="predicted"/>
<evidence type="ECO:0000313" key="2">
    <source>
        <dbReference type="EMBL" id="RNI32748.1"/>
    </source>
</evidence>
<comment type="caution">
    <text evidence="2">The sequence shown here is derived from an EMBL/GenBank/DDBJ whole genome shotgun (WGS) entry which is preliminary data.</text>
</comment>
<dbReference type="Proteomes" id="UP000267223">
    <property type="component" value="Unassembled WGS sequence"/>
</dbReference>
<protein>
    <recommendedName>
        <fullName evidence="1">DJ-1/PfpI domain-containing protein</fullName>
    </recommendedName>
</protein>
<accession>A0A3M9N6V7</accession>
<dbReference type="AlphaFoldDB" id="A0A3M9N6V7"/>
<feature type="domain" description="DJ-1/PfpI" evidence="1">
    <location>
        <begin position="52"/>
        <end position="213"/>
    </location>
</feature>